<dbReference type="Gene3D" id="3.40.50.2300">
    <property type="match status" value="1"/>
</dbReference>
<keyword evidence="5" id="KW-0808">Transferase</keyword>
<dbReference type="Proteomes" id="UP000004980">
    <property type="component" value="Unassembled WGS sequence"/>
</dbReference>
<dbReference type="EMBL" id="AKAU01000088">
    <property type="protein sequence ID" value="EIN00016.1"/>
    <property type="molecule type" value="Genomic_DNA"/>
</dbReference>
<evidence type="ECO:0000256" key="1">
    <source>
        <dbReference type="ARBA" id="ARBA00022553"/>
    </source>
</evidence>
<dbReference type="SMART" id="SM00448">
    <property type="entry name" value="REC"/>
    <property type="match status" value="1"/>
</dbReference>
<proteinExistence type="predicted"/>
<evidence type="ECO:0000313" key="6">
    <source>
        <dbReference type="Proteomes" id="UP000004980"/>
    </source>
</evidence>
<accession>A0ABN0FMK5</accession>
<evidence type="ECO:0000313" key="5">
    <source>
        <dbReference type="EMBL" id="EIN00016.1"/>
    </source>
</evidence>
<evidence type="ECO:0000259" key="4">
    <source>
        <dbReference type="PROSITE" id="PS50110"/>
    </source>
</evidence>
<keyword evidence="5" id="KW-0418">Kinase</keyword>
<reference evidence="5 6" key="1">
    <citation type="journal article" date="2012" name="J. Bacteriol.">
        <title>Draft Genome Sequence of the Soil Bacterium Burkholderia terrae Strain BS001, Which Interacts with Fungal Surface Structures.</title>
        <authorList>
            <person name="Nazir R."/>
            <person name="Hansen M.A."/>
            <person name="Sorensen S."/>
            <person name="van Elsas J.D."/>
        </authorList>
    </citation>
    <scope>NUCLEOTIDE SEQUENCE [LARGE SCALE GENOMIC DNA]</scope>
    <source>
        <strain evidence="5 6">BS001</strain>
    </source>
</reference>
<dbReference type="InterPro" id="IPR001789">
    <property type="entry name" value="Sig_transdc_resp-reg_receiver"/>
</dbReference>
<dbReference type="PANTHER" id="PTHR44591">
    <property type="entry name" value="STRESS RESPONSE REGULATOR PROTEIN 1"/>
    <property type="match status" value="1"/>
</dbReference>
<dbReference type="SUPFAM" id="SSF52172">
    <property type="entry name" value="CheY-like"/>
    <property type="match status" value="1"/>
</dbReference>
<keyword evidence="6" id="KW-1185">Reference proteome</keyword>
<feature type="region of interest" description="Disordered" evidence="3">
    <location>
        <begin position="207"/>
        <end position="230"/>
    </location>
</feature>
<evidence type="ECO:0000256" key="2">
    <source>
        <dbReference type="PROSITE-ProRule" id="PRU00169"/>
    </source>
</evidence>
<organism evidence="5 6">
    <name type="scientific">Paraburkholderia hospita</name>
    <dbReference type="NCBI Taxonomy" id="169430"/>
    <lineage>
        <taxon>Bacteria</taxon>
        <taxon>Pseudomonadati</taxon>
        <taxon>Pseudomonadota</taxon>
        <taxon>Betaproteobacteria</taxon>
        <taxon>Burkholderiales</taxon>
        <taxon>Burkholderiaceae</taxon>
        <taxon>Paraburkholderia</taxon>
    </lineage>
</organism>
<dbReference type="InterPro" id="IPR050595">
    <property type="entry name" value="Bact_response_regulator"/>
</dbReference>
<dbReference type="Pfam" id="PF00072">
    <property type="entry name" value="Response_reg"/>
    <property type="match status" value="1"/>
</dbReference>
<feature type="modified residue" description="4-aspartylphosphate" evidence="2">
    <location>
        <position position="62"/>
    </location>
</feature>
<dbReference type="GO" id="GO:0016301">
    <property type="term" value="F:kinase activity"/>
    <property type="evidence" value="ECO:0007669"/>
    <property type="project" value="UniProtKB-KW"/>
</dbReference>
<gene>
    <name evidence="5" type="ORF">WQE_16104</name>
</gene>
<sequence>MSDLAIPFAHSGVILIVDDAPANLGMIVDSLETGGIRVLVEHGGIEVRECATVSQSDLILFDVRVPRIDGLETCPRLKRGECTREIAVVFTTLHMGNEDGGEGFAVVGVADMAMPLCVEEKMTRVRAHLSPRATHKQLIERNRQLRAQVAVRKETEAALAAARGELERRVEMRTESWRDLSARAEDRGGNYPVPEGRRQLLILRAGTEEAAGRHRTGKVKHSLKETEVSR</sequence>
<comment type="caution">
    <text evidence="5">The sequence shown here is derived from an EMBL/GenBank/DDBJ whole genome shotgun (WGS) entry which is preliminary data.</text>
</comment>
<feature type="domain" description="Response regulatory" evidence="4">
    <location>
        <begin position="13"/>
        <end position="129"/>
    </location>
</feature>
<dbReference type="InterPro" id="IPR011006">
    <property type="entry name" value="CheY-like_superfamily"/>
</dbReference>
<dbReference type="PROSITE" id="PS50110">
    <property type="entry name" value="RESPONSE_REGULATORY"/>
    <property type="match status" value="1"/>
</dbReference>
<name>A0ABN0FMK5_9BURK</name>
<dbReference type="PANTHER" id="PTHR44591:SF3">
    <property type="entry name" value="RESPONSE REGULATORY DOMAIN-CONTAINING PROTEIN"/>
    <property type="match status" value="1"/>
</dbReference>
<keyword evidence="1 2" id="KW-0597">Phosphoprotein</keyword>
<evidence type="ECO:0000256" key="3">
    <source>
        <dbReference type="SAM" id="MobiDB-lite"/>
    </source>
</evidence>
<protein>
    <submittedName>
        <fullName evidence="5">Multi-sensor signal transduction histidine kinase</fullName>
    </submittedName>
</protein>